<dbReference type="InterPro" id="IPR050099">
    <property type="entry name" value="SIS_GmhA/DiaA_subfam"/>
</dbReference>
<protein>
    <recommendedName>
        <fullName evidence="1">SIS domain-containing protein</fullName>
    </recommendedName>
</protein>
<evidence type="ECO:0000259" key="1">
    <source>
        <dbReference type="PROSITE" id="PS51464"/>
    </source>
</evidence>
<dbReference type="GO" id="GO:1901135">
    <property type="term" value="P:carbohydrate derivative metabolic process"/>
    <property type="evidence" value="ECO:0007669"/>
    <property type="project" value="InterPro"/>
</dbReference>
<dbReference type="Pfam" id="PF13580">
    <property type="entry name" value="SIS_2"/>
    <property type="match status" value="1"/>
</dbReference>
<dbReference type="InterPro" id="IPR035461">
    <property type="entry name" value="GmhA/DiaA"/>
</dbReference>
<proteinExistence type="predicted"/>
<dbReference type="PROSITE" id="PS51464">
    <property type="entry name" value="SIS"/>
    <property type="match status" value="1"/>
</dbReference>
<dbReference type="InterPro" id="IPR001347">
    <property type="entry name" value="SIS_dom"/>
</dbReference>
<sequence>MVESAETKKEMVELCLSDIEKAAELMIGAVQKKKKILWCGNGGSAAQCQHLSTELVGGLRSHDRKAIPSVSLTTDSSLLTAWTNDSDFETVFSRQVEALGEAGDVLVALSTSGNSKNVIEAIKCADTRGIHTVVLTGKSGGLLQNSGSVTIRIPSDDTQRIQEGHITVGHILCELVENSIR</sequence>
<dbReference type="InterPro" id="IPR046348">
    <property type="entry name" value="SIS_dom_sf"/>
</dbReference>
<evidence type="ECO:0000313" key="2">
    <source>
        <dbReference type="EMBL" id="SUZ50727.1"/>
    </source>
</evidence>
<name>A0A381N8A4_9ZZZZ</name>
<dbReference type="AlphaFoldDB" id="A0A381N8A4"/>
<feature type="domain" description="SIS" evidence="1">
    <location>
        <begin position="26"/>
        <end position="181"/>
    </location>
</feature>
<dbReference type="PANTHER" id="PTHR30390">
    <property type="entry name" value="SEDOHEPTULOSE 7-PHOSPHATE ISOMERASE / DNAA INITIATOR-ASSOCIATING FACTOR FOR REPLICATION INITIATION"/>
    <property type="match status" value="1"/>
</dbReference>
<dbReference type="CDD" id="cd05006">
    <property type="entry name" value="SIS_GmhA"/>
    <property type="match status" value="1"/>
</dbReference>
<organism evidence="2">
    <name type="scientific">marine metagenome</name>
    <dbReference type="NCBI Taxonomy" id="408172"/>
    <lineage>
        <taxon>unclassified sequences</taxon>
        <taxon>metagenomes</taxon>
        <taxon>ecological metagenomes</taxon>
    </lineage>
</organism>
<dbReference type="GO" id="GO:0097367">
    <property type="term" value="F:carbohydrate derivative binding"/>
    <property type="evidence" value="ECO:0007669"/>
    <property type="project" value="InterPro"/>
</dbReference>
<dbReference type="PANTHER" id="PTHR30390:SF6">
    <property type="entry name" value="DNAA INITIATOR-ASSOCIATING PROTEIN DIAA"/>
    <property type="match status" value="1"/>
</dbReference>
<dbReference type="EMBL" id="UINC01000186">
    <property type="protein sequence ID" value="SUZ50727.1"/>
    <property type="molecule type" value="Genomic_DNA"/>
</dbReference>
<dbReference type="SUPFAM" id="SSF53697">
    <property type="entry name" value="SIS domain"/>
    <property type="match status" value="1"/>
</dbReference>
<reference evidence="2" key="1">
    <citation type="submission" date="2018-05" db="EMBL/GenBank/DDBJ databases">
        <authorList>
            <person name="Lanie J.A."/>
            <person name="Ng W.-L."/>
            <person name="Kazmierczak K.M."/>
            <person name="Andrzejewski T.M."/>
            <person name="Davidsen T.M."/>
            <person name="Wayne K.J."/>
            <person name="Tettelin H."/>
            <person name="Glass J.I."/>
            <person name="Rusch D."/>
            <person name="Podicherti R."/>
            <person name="Tsui H.-C.T."/>
            <person name="Winkler M.E."/>
        </authorList>
    </citation>
    <scope>NUCLEOTIDE SEQUENCE</scope>
</reference>
<accession>A0A381N8A4</accession>
<gene>
    <name evidence="2" type="ORF">METZ01_LOCUS3581</name>
</gene>
<dbReference type="Gene3D" id="3.40.50.10490">
    <property type="entry name" value="Glucose-6-phosphate isomerase like protein, domain 1"/>
    <property type="match status" value="1"/>
</dbReference>